<comment type="caution">
    <text evidence="2">The sequence shown here is derived from an EMBL/GenBank/DDBJ whole genome shotgun (WGS) entry which is preliminary data.</text>
</comment>
<evidence type="ECO:0000256" key="1">
    <source>
        <dbReference type="SAM" id="MobiDB-lite"/>
    </source>
</evidence>
<sequence length="396" mass="43212">MAEQQQIQKKKKSALQILKSSPFYRNVSGRLSLNDKRPKNGPLLNGGLLPKLNFLRPTSDPGAISPSDDDGGFATWSGSCDRLAQIRDIIRRRSEAIANERVIKSSQSAYTLPDHDDTESNGPFIHTSPARPTTLPNQSRKNESWIPPGTSAARSDSPNNRHSFEYNQVISSFPFYTPPTPIASRDAPRIITPVYHQPQTVTTPVVRPGGQMSRNPPGRPHSLAGTLELARLIEQSPKQRPHSIIGIDTQSWSPIQNRITPTTSATSPSDSGYRSLPSATSDYQLKSPSTTAAGTVQSSTFNSLPLNSSRRLSLPNTARSTTTPRPSPTFHGLPFRPAGCTTPNLMILAPTTPRAPANTPTKAQFAHNSRALNSLDDKLALLFDILDTQERFAKVT</sequence>
<feature type="compositionally biased region" description="Polar residues" evidence="1">
    <location>
        <begin position="248"/>
        <end position="259"/>
    </location>
</feature>
<protein>
    <submittedName>
        <fullName evidence="2">Uncharacterized protein</fullName>
    </submittedName>
</protein>
<feature type="region of interest" description="Disordered" evidence="1">
    <location>
        <begin position="236"/>
        <end position="334"/>
    </location>
</feature>
<dbReference type="EMBL" id="JAPXFL010000012">
    <property type="protein sequence ID" value="KAK9498894.1"/>
    <property type="molecule type" value="Genomic_DNA"/>
</dbReference>
<keyword evidence="3" id="KW-1185">Reference proteome</keyword>
<name>A0AAW1CRL3_9HEMI</name>
<feature type="compositionally biased region" description="Polar residues" evidence="1">
    <location>
        <begin position="277"/>
        <end position="301"/>
    </location>
</feature>
<feature type="region of interest" description="Disordered" evidence="1">
    <location>
        <begin position="108"/>
        <end position="161"/>
    </location>
</feature>
<feature type="compositionally biased region" description="Polar residues" evidence="1">
    <location>
        <begin position="130"/>
        <end position="139"/>
    </location>
</feature>
<accession>A0AAW1CRL3</accession>
<feature type="compositionally biased region" description="Low complexity" evidence="1">
    <location>
        <begin position="260"/>
        <end position="271"/>
    </location>
</feature>
<reference evidence="2 3" key="1">
    <citation type="submission" date="2022-12" db="EMBL/GenBank/DDBJ databases">
        <title>Chromosome-level genome assembly of true bugs.</title>
        <authorList>
            <person name="Ma L."/>
            <person name="Li H."/>
        </authorList>
    </citation>
    <scope>NUCLEOTIDE SEQUENCE [LARGE SCALE GENOMIC DNA]</scope>
    <source>
        <strain evidence="2">Lab_2022b</strain>
    </source>
</reference>
<gene>
    <name evidence="2" type="ORF">O3M35_003445</name>
</gene>
<feature type="compositionally biased region" description="Polar residues" evidence="1">
    <location>
        <begin position="152"/>
        <end position="161"/>
    </location>
</feature>
<organism evidence="2 3">
    <name type="scientific">Rhynocoris fuscipes</name>
    <dbReference type="NCBI Taxonomy" id="488301"/>
    <lineage>
        <taxon>Eukaryota</taxon>
        <taxon>Metazoa</taxon>
        <taxon>Ecdysozoa</taxon>
        <taxon>Arthropoda</taxon>
        <taxon>Hexapoda</taxon>
        <taxon>Insecta</taxon>
        <taxon>Pterygota</taxon>
        <taxon>Neoptera</taxon>
        <taxon>Paraneoptera</taxon>
        <taxon>Hemiptera</taxon>
        <taxon>Heteroptera</taxon>
        <taxon>Panheteroptera</taxon>
        <taxon>Cimicomorpha</taxon>
        <taxon>Reduviidae</taxon>
        <taxon>Harpactorinae</taxon>
        <taxon>Harpactorini</taxon>
        <taxon>Rhynocoris</taxon>
    </lineage>
</organism>
<proteinExistence type="predicted"/>
<evidence type="ECO:0000313" key="3">
    <source>
        <dbReference type="Proteomes" id="UP001461498"/>
    </source>
</evidence>
<evidence type="ECO:0000313" key="2">
    <source>
        <dbReference type="EMBL" id="KAK9498894.1"/>
    </source>
</evidence>
<feature type="compositionally biased region" description="Low complexity" evidence="1">
    <location>
        <begin position="302"/>
        <end position="324"/>
    </location>
</feature>
<dbReference type="AlphaFoldDB" id="A0AAW1CRL3"/>
<dbReference type="Proteomes" id="UP001461498">
    <property type="component" value="Unassembled WGS sequence"/>
</dbReference>